<dbReference type="PROSITE" id="PS00105">
    <property type="entry name" value="AA_TRANSFER_CLASS_1"/>
    <property type="match status" value="1"/>
</dbReference>
<keyword evidence="5 8" id="KW-0808">Transferase</keyword>
<dbReference type="InterPro" id="IPR015421">
    <property type="entry name" value="PyrdxlP-dep_Trfase_major"/>
</dbReference>
<dbReference type="Pfam" id="PF00155">
    <property type="entry name" value="Aminotran_1_2"/>
    <property type="match status" value="1"/>
</dbReference>
<gene>
    <name evidence="10" type="primary">aatA</name>
    <name evidence="10" type="ORF">DFA_11801</name>
</gene>
<dbReference type="EC" id="2.6.1.1" evidence="8"/>
<dbReference type="OMA" id="GTWTHIT"/>
<evidence type="ECO:0000256" key="3">
    <source>
        <dbReference type="ARBA" id="ARBA00011738"/>
    </source>
</evidence>
<evidence type="ECO:0000256" key="6">
    <source>
        <dbReference type="ARBA" id="ARBA00022898"/>
    </source>
</evidence>
<dbReference type="GO" id="GO:0006520">
    <property type="term" value="P:amino acid metabolic process"/>
    <property type="evidence" value="ECO:0007669"/>
    <property type="project" value="InterPro"/>
</dbReference>
<dbReference type="KEGG" id="dfa:DFA_11801"/>
<reference evidence="11" key="1">
    <citation type="journal article" date="2011" name="Genome Res.">
        <title>Phylogeny-wide analysis of social amoeba genomes highlights ancient origins for complex intercellular communication.</title>
        <authorList>
            <person name="Heidel A.J."/>
            <person name="Lawal H.M."/>
            <person name="Felder M."/>
            <person name="Schilde C."/>
            <person name="Helps N.R."/>
            <person name="Tunggal B."/>
            <person name="Rivero F."/>
            <person name="John U."/>
            <person name="Schleicher M."/>
            <person name="Eichinger L."/>
            <person name="Platzer M."/>
            <person name="Noegel A.A."/>
            <person name="Schaap P."/>
            <person name="Gloeckner G."/>
        </authorList>
    </citation>
    <scope>NUCLEOTIDE SEQUENCE [LARGE SCALE GENOMIC DNA]</scope>
    <source>
        <strain evidence="11">SH3</strain>
    </source>
</reference>
<dbReference type="SUPFAM" id="SSF53383">
    <property type="entry name" value="PLP-dependent transferases"/>
    <property type="match status" value="1"/>
</dbReference>
<evidence type="ECO:0000256" key="1">
    <source>
        <dbReference type="ARBA" id="ARBA00001933"/>
    </source>
</evidence>
<dbReference type="OrthoDB" id="6752799at2759"/>
<evidence type="ECO:0000256" key="8">
    <source>
        <dbReference type="RuleBase" id="RU000480"/>
    </source>
</evidence>
<keyword evidence="11" id="KW-1185">Reference proteome</keyword>
<dbReference type="InterPro" id="IPR015422">
    <property type="entry name" value="PyrdxlP-dep_Trfase_small"/>
</dbReference>
<dbReference type="RefSeq" id="XP_004350746.1">
    <property type="nucleotide sequence ID" value="XM_004350695.1"/>
</dbReference>
<dbReference type="CDD" id="cd00609">
    <property type="entry name" value="AAT_like"/>
    <property type="match status" value="1"/>
</dbReference>
<dbReference type="GO" id="GO:0004069">
    <property type="term" value="F:L-aspartate:2-oxoglutarate aminotransferase activity"/>
    <property type="evidence" value="ECO:0007669"/>
    <property type="project" value="UniProtKB-EC"/>
</dbReference>
<dbReference type="Proteomes" id="UP000007797">
    <property type="component" value="Unassembled WGS sequence"/>
</dbReference>
<proteinExistence type="inferred from homology"/>
<comment type="similarity">
    <text evidence="2">Belongs to the class-I pyridoxal-phosphate-dependent aminotransferase family.</text>
</comment>
<comment type="subunit">
    <text evidence="3 8">Homodimer.</text>
</comment>
<dbReference type="PANTHER" id="PTHR11879">
    <property type="entry name" value="ASPARTATE AMINOTRANSFERASE"/>
    <property type="match status" value="1"/>
</dbReference>
<dbReference type="InterPro" id="IPR015424">
    <property type="entry name" value="PyrdxlP-dep_Trfase"/>
</dbReference>
<comment type="cofactor">
    <cofactor evidence="1">
        <name>pyridoxal 5'-phosphate</name>
        <dbReference type="ChEBI" id="CHEBI:597326"/>
    </cofactor>
</comment>
<evidence type="ECO:0000256" key="7">
    <source>
        <dbReference type="ARBA" id="ARBA00049185"/>
    </source>
</evidence>
<dbReference type="FunFam" id="3.90.1150.10:FF:000001">
    <property type="entry name" value="Aspartate aminotransferase"/>
    <property type="match status" value="1"/>
</dbReference>
<sequence>MTRSMNRLYSTSTVGSKRWSHVQKGPEDPILGVTVAFNKDTSPSKINLGVGAYRDDNNKPYVLEAVKKAEKKIFEANVDHEYAPIVGVASFNNAAAVLALGEDNSYIKEKKITTVQTISGTGALRVAAEFFGRFLPGVTAYVPNPTWGNHNVIFADSKVPVKSYSYYNPSNCGLNFEGMIKDIQAAPAGSIILLHACAHNPTGVDPTHEQWKKISQVCKEKEHFVLFDFAYQGFASGSPEEDAYAVRLFVEDGHLIGLCQSFAKNFGLYGERIGAFSLLANSAEEAAVLESQLKILIRPMYSNPPVYGARVVSSILSNKELTQQWRSEVKLMADRIIDMRTSLVKYLKQHGSTKDWSHITNQIGMFCFTGLTPEQVDRLASEFHVYLTRNGRISIAGITSKNVEYLAKAIHSVTK</sequence>
<dbReference type="Gene3D" id="3.90.1150.10">
    <property type="entry name" value="Aspartate Aminotransferase, domain 1"/>
    <property type="match status" value="1"/>
</dbReference>
<dbReference type="AlphaFoldDB" id="F4QE91"/>
<evidence type="ECO:0000256" key="2">
    <source>
        <dbReference type="ARBA" id="ARBA00007441"/>
    </source>
</evidence>
<organism evidence="10 11">
    <name type="scientific">Cavenderia fasciculata</name>
    <name type="common">Slime mold</name>
    <name type="synonym">Dictyostelium fasciculatum</name>
    <dbReference type="NCBI Taxonomy" id="261658"/>
    <lineage>
        <taxon>Eukaryota</taxon>
        <taxon>Amoebozoa</taxon>
        <taxon>Evosea</taxon>
        <taxon>Eumycetozoa</taxon>
        <taxon>Dictyostelia</taxon>
        <taxon>Acytosteliales</taxon>
        <taxon>Cavenderiaceae</taxon>
        <taxon>Cavenderia</taxon>
    </lineage>
</organism>
<keyword evidence="4 8" id="KW-0032">Aminotransferase</keyword>
<keyword evidence="6" id="KW-0663">Pyridoxal phosphate</keyword>
<evidence type="ECO:0000259" key="9">
    <source>
        <dbReference type="Pfam" id="PF00155"/>
    </source>
</evidence>
<dbReference type="InterPro" id="IPR000796">
    <property type="entry name" value="Asp_trans"/>
</dbReference>
<evidence type="ECO:0000256" key="5">
    <source>
        <dbReference type="ARBA" id="ARBA00022679"/>
    </source>
</evidence>
<evidence type="ECO:0000313" key="10">
    <source>
        <dbReference type="EMBL" id="EGG14038.1"/>
    </source>
</evidence>
<protein>
    <recommendedName>
        <fullName evidence="8">Aspartate aminotransferase</fullName>
        <ecNumber evidence="8">2.6.1.1</ecNumber>
    </recommendedName>
</protein>
<dbReference type="FunFam" id="3.40.640.10:FF:000015">
    <property type="entry name" value="Aspartate aminotransferase"/>
    <property type="match status" value="1"/>
</dbReference>
<dbReference type="InterPro" id="IPR004838">
    <property type="entry name" value="NHTrfase_class1_PyrdxlP-BS"/>
</dbReference>
<accession>F4QE91</accession>
<comment type="catalytic activity">
    <reaction evidence="7 8">
        <text>L-aspartate + 2-oxoglutarate = oxaloacetate + L-glutamate</text>
        <dbReference type="Rhea" id="RHEA:21824"/>
        <dbReference type="ChEBI" id="CHEBI:16452"/>
        <dbReference type="ChEBI" id="CHEBI:16810"/>
        <dbReference type="ChEBI" id="CHEBI:29985"/>
        <dbReference type="ChEBI" id="CHEBI:29991"/>
        <dbReference type="EC" id="2.6.1.1"/>
    </reaction>
</comment>
<dbReference type="GO" id="GO:0005739">
    <property type="term" value="C:mitochondrion"/>
    <property type="evidence" value="ECO:0007669"/>
    <property type="project" value="TreeGrafter"/>
</dbReference>
<dbReference type="GeneID" id="14865747"/>
<dbReference type="PANTHER" id="PTHR11879:SF22">
    <property type="entry name" value="ASPARTATE AMINOTRANSFERASE, MITOCHONDRIAL"/>
    <property type="match status" value="1"/>
</dbReference>
<comment type="miscellaneous">
    <text evidence="8">In eukaryotes there are cytoplasmic, mitochondrial and chloroplastic isozymes.</text>
</comment>
<name>F4QE91_CACFS</name>
<dbReference type="STRING" id="1054147.F4QE91"/>
<dbReference type="NCBIfam" id="NF006719">
    <property type="entry name" value="PRK09257.1"/>
    <property type="match status" value="1"/>
</dbReference>
<dbReference type="InterPro" id="IPR004839">
    <property type="entry name" value="Aminotransferase_I/II_large"/>
</dbReference>
<dbReference type="Gene3D" id="3.40.640.10">
    <property type="entry name" value="Type I PLP-dependent aspartate aminotransferase-like (Major domain)"/>
    <property type="match status" value="1"/>
</dbReference>
<dbReference type="PRINTS" id="PR00799">
    <property type="entry name" value="TRANSAMINASE"/>
</dbReference>
<feature type="domain" description="Aminotransferase class I/classII large" evidence="9">
    <location>
        <begin position="44"/>
        <end position="410"/>
    </location>
</feature>
<dbReference type="GO" id="GO:0030170">
    <property type="term" value="F:pyridoxal phosphate binding"/>
    <property type="evidence" value="ECO:0007669"/>
    <property type="project" value="InterPro"/>
</dbReference>
<evidence type="ECO:0000256" key="4">
    <source>
        <dbReference type="ARBA" id="ARBA00022576"/>
    </source>
</evidence>
<dbReference type="EMBL" id="GL883029">
    <property type="protein sequence ID" value="EGG14038.1"/>
    <property type="molecule type" value="Genomic_DNA"/>
</dbReference>
<evidence type="ECO:0000313" key="11">
    <source>
        <dbReference type="Proteomes" id="UP000007797"/>
    </source>
</evidence>